<protein>
    <submittedName>
        <fullName evidence="2">Uncharacterized protein</fullName>
    </submittedName>
</protein>
<evidence type="ECO:0000313" key="2">
    <source>
        <dbReference type="EMBL" id="EGN94565.1"/>
    </source>
</evidence>
<dbReference type="HOGENOM" id="CLU_2623503_0_0_1"/>
<proteinExistence type="predicted"/>
<keyword evidence="3" id="KW-1185">Reference proteome</keyword>
<name>F8QBH9_SERL3</name>
<keyword evidence="1" id="KW-0472">Membrane</keyword>
<feature type="transmembrane region" description="Helical" evidence="1">
    <location>
        <begin position="56"/>
        <end position="76"/>
    </location>
</feature>
<evidence type="ECO:0000256" key="1">
    <source>
        <dbReference type="SAM" id="Phobius"/>
    </source>
</evidence>
<dbReference type="EMBL" id="GL945488">
    <property type="protein sequence ID" value="EGN94565.1"/>
    <property type="molecule type" value="Genomic_DNA"/>
</dbReference>
<dbReference type="Proteomes" id="UP000008063">
    <property type="component" value="Unassembled WGS sequence"/>
</dbReference>
<dbReference type="AlphaFoldDB" id="F8QBH9"/>
<gene>
    <name evidence="2" type="ORF">SERLA73DRAFT_188534</name>
</gene>
<feature type="transmembrane region" description="Helical" evidence="1">
    <location>
        <begin position="30"/>
        <end position="50"/>
    </location>
</feature>
<dbReference type="InParanoid" id="F8QBH9"/>
<evidence type="ECO:0000313" key="3">
    <source>
        <dbReference type="Proteomes" id="UP000008063"/>
    </source>
</evidence>
<sequence>MTHHDLPASLFAIGLYFMAVQTCDITHSIYCSIPFFLFLTILSCTTYAGFVSVHSFLHILSHSFCTAILCIAYFSFTI</sequence>
<accession>F8QBH9</accession>
<organism evidence="3">
    <name type="scientific">Serpula lacrymans var. lacrymans (strain S7.3)</name>
    <name type="common">Dry rot fungus</name>
    <dbReference type="NCBI Taxonomy" id="936435"/>
    <lineage>
        <taxon>Eukaryota</taxon>
        <taxon>Fungi</taxon>
        <taxon>Dikarya</taxon>
        <taxon>Basidiomycota</taxon>
        <taxon>Agaricomycotina</taxon>
        <taxon>Agaricomycetes</taxon>
        <taxon>Agaricomycetidae</taxon>
        <taxon>Boletales</taxon>
        <taxon>Coniophorineae</taxon>
        <taxon>Serpulaceae</taxon>
        <taxon>Serpula</taxon>
    </lineage>
</organism>
<keyword evidence="1" id="KW-0812">Transmembrane</keyword>
<reference evidence="3" key="1">
    <citation type="journal article" date="2011" name="Science">
        <title>The plant cell wall-decomposing machinery underlies the functional diversity of forest fungi.</title>
        <authorList>
            <person name="Eastwood D.C."/>
            <person name="Floudas D."/>
            <person name="Binder M."/>
            <person name="Majcherczyk A."/>
            <person name="Schneider P."/>
            <person name="Aerts A."/>
            <person name="Asiegbu F.O."/>
            <person name="Baker S.E."/>
            <person name="Barry K."/>
            <person name="Bendiksby M."/>
            <person name="Blumentritt M."/>
            <person name="Coutinho P.M."/>
            <person name="Cullen D."/>
            <person name="de Vries R.P."/>
            <person name="Gathman A."/>
            <person name="Goodell B."/>
            <person name="Henrissat B."/>
            <person name="Ihrmark K."/>
            <person name="Kauserud H."/>
            <person name="Kohler A."/>
            <person name="LaButti K."/>
            <person name="Lapidus A."/>
            <person name="Lavin J.L."/>
            <person name="Lee Y.-H."/>
            <person name="Lindquist E."/>
            <person name="Lilly W."/>
            <person name="Lucas S."/>
            <person name="Morin E."/>
            <person name="Murat C."/>
            <person name="Oguiza J.A."/>
            <person name="Park J."/>
            <person name="Pisabarro A.G."/>
            <person name="Riley R."/>
            <person name="Rosling A."/>
            <person name="Salamov A."/>
            <person name="Schmidt O."/>
            <person name="Schmutz J."/>
            <person name="Skrede I."/>
            <person name="Stenlid J."/>
            <person name="Wiebenga A."/>
            <person name="Xie X."/>
            <person name="Kuees U."/>
            <person name="Hibbett D.S."/>
            <person name="Hoffmeister D."/>
            <person name="Hoegberg N."/>
            <person name="Martin F."/>
            <person name="Grigoriev I.V."/>
            <person name="Watkinson S.C."/>
        </authorList>
    </citation>
    <scope>NUCLEOTIDE SEQUENCE [LARGE SCALE GENOMIC DNA]</scope>
    <source>
        <strain evidence="3">strain S7.3</strain>
    </source>
</reference>
<keyword evidence="1" id="KW-1133">Transmembrane helix</keyword>